<feature type="domain" description="PDZ" evidence="6">
    <location>
        <begin position="339"/>
        <end position="415"/>
    </location>
</feature>
<sequence>MMMNENHENRIPEENHCENEAGMTAASQEHTSENAQAEAKEQPRYEHIHVQPEPDPVLKELAKQRKSMKRTMVAGFLCCGLLAGGIGFGGGLLANQMNGSSTTLYRSTAGKVEVQPVSAGSEMSVEQVAALNQPSVVEIKTEKVTNSSFLQQYVQTGAGSGVIISEDGYLITNNHVINGASTIQVRTSDGTTYDAVLVGTDSKTDVAVLKINASGLRPVTFGDSDNLNVGETAVAIGNPLGELGGTVTNGIISAKDRSITLDNQQMTLLQTNAAINPGNSGGGLFNSRGELIGMVVAKSSGSDVEGLGFAIPSNLVSKIAQELIANGYVTGRPALGVTVLSIENAQTAMQYGVSSLGVYITDVESGSAAGKAGLQAGDRIISINNLVVESFADLSAALDNYAVGDTVEIMVSRGGSTVTVSLTLQEKKNTTVPQNENGETQTNPEVPLN</sequence>
<evidence type="ECO:0000256" key="2">
    <source>
        <dbReference type="ARBA" id="ARBA00022670"/>
    </source>
</evidence>
<dbReference type="InterPro" id="IPR051201">
    <property type="entry name" value="Chloro_Bact_Ser_Proteases"/>
</dbReference>
<evidence type="ECO:0000313" key="7">
    <source>
        <dbReference type="EMBL" id="RGR76764.1"/>
    </source>
</evidence>
<dbReference type="InterPro" id="IPR001478">
    <property type="entry name" value="PDZ"/>
</dbReference>
<protein>
    <submittedName>
        <fullName evidence="7">PDZ domain-containing protein</fullName>
    </submittedName>
</protein>
<evidence type="ECO:0000256" key="4">
    <source>
        <dbReference type="SAM" id="MobiDB-lite"/>
    </source>
</evidence>
<evidence type="ECO:0000256" key="5">
    <source>
        <dbReference type="SAM" id="Phobius"/>
    </source>
</evidence>
<dbReference type="PANTHER" id="PTHR43343:SF3">
    <property type="entry name" value="PROTEASE DO-LIKE 8, CHLOROPLASTIC"/>
    <property type="match status" value="1"/>
</dbReference>
<dbReference type="SUPFAM" id="SSF50494">
    <property type="entry name" value="Trypsin-like serine proteases"/>
    <property type="match status" value="1"/>
</dbReference>
<keyword evidence="2" id="KW-0645">Protease</keyword>
<dbReference type="EMBL" id="QRUP01000001">
    <property type="protein sequence ID" value="RGR76764.1"/>
    <property type="molecule type" value="Genomic_DNA"/>
</dbReference>
<accession>A0A412G649</accession>
<dbReference type="PROSITE" id="PS50106">
    <property type="entry name" value="PDZ"/>
    <property type="match status" value="1"/>
</dbReference>
<keyword evidence="5" id="KW-0812">Transmembrane</keyword>
<dbReference type="SMART" id="SM00228">
    <property type="entry name" value="PDZ"/>
    <property type="match status" value="1"/>
</dbReference>
<dbReference type="Gene3D" id="2.40.10.10">
    <property type="entry name" value="Trypsin-like serine proteases"/>
    <property type="match status" value="2"/>
</dbReference>
<evidence type="ECO:0000256" key="1">
    <source>
        <dbReference type="ARBA" id="ARBA00010541"/>
    </source>
</evidence>
<dbReference type="InterPro" id="IPR043504">
    <property type="entry name" value="Peptidase_S1_PA_chymotrypsin"/>
</dbReference>
<dbReference type="InterPro" id="IPR009003">
    <property type="entry name" value="Peptidase_S1_PA"/>
</dbReference>
<dbReference type="AlphaFoldDB" id="A0A412G649"/>
<gene>
    <name evidence="7" type="ORF">DWY25_00285</name>
</gene>
<dbReference type="Pfam" id="PF13180">
    <property type="entry name" value="PDZ_2"/>
    <property type="match status" value="1"/>
</dbReference>
<keyword evidence="3" id="KW-0378">Hydrolase</keyword>
<comment type="similarity">
    <text evidence="1">Belongs to the peptidase S1C family.</text>
</comment>
<organism evidence="7 8">
    <name type="scientific">Holdemania filiformis</name>
    <dbReference type="NCBI Taxonomy" id="61171"/>
    <lineage>
        <taxon>Bacteria</taxon>
        <taxon>Bacillati</taxon>
        <taxon>Bacillota</taxon>
        <taxon>Erysipelotrichia</taxon>
        <taxon>Erysipelotrichales</taxon>
        <taxon>Erysipelotrichaceae</taxon>
        <taxon>Holdemania</taxon>
    </lineage>
</organism>
<feature type="compositionally biased region" description="Polar residues" evidence="4">
    <location>
        <begin position="25"/>
        <end position="35"/>
    </location>
</feature>
<dbReference type="Gene3D" id="2.30.42.10">
    <property type="match status" value="1"/>
</dbReference>
<dbReference type="Pfam" id="PF13365">
    <property type="entry name" value="Trypsin_2"/>
    <property type="match status" value="1"/>
</dbReference>
<evidence type="ECO:0000259" key="6">
    <source>
        <dbReference type="PROSITE" id="PS50106"/>
    </source>
</evidence>
<evidence type="ECO:0000256" key="3">
    <source>
        <dbReference type="ARBA" id="ARBA00022801"/>
    </source>
</evidence>
<dbReference type="GO" id="GO:0006508">
    <property type="term" value="P:proteolysis"/>
    <property type="evidence" value="ECO:0007669"/>
    <property type="project" value="UniProtKB-KW"/>
</dbReference>
<evidence type="ECO:0000313" key="8">
    <source>
        <dbReference type="Proteomes" id="UP000284178"/>
    </source>
</evidence>
<dbReference type="GO" id="GO:0004252">
    <property type="term" value="F:serine-type endopeptidase activity"/>
    <property type="evidence" value="ECO:0007669"/>
    <property type="project" value="InterPro"/>
</dbReference>
<dbReference type="InterPro" id="IPR001940">
    <property type="entry name" value="Peptidase_S1C"/>
</dbReference>
<keyword evidence="8" id="KW-1185">Reference proteome</keyword>
<dbReference type="InterPro" id="IPR036034">
    <property type="entry name" value="PDZ_sf"/>
</dbReference>
<keyword evidence="5" id="KW-0472">Membrane</keyword>
<reference evidence="7 8" key="1">
    <citation type="submission" date="2018-08" db="EMBL/GenBank/DDBJ databases">
        <title>A genome reference for cultivated species of the human gut microbiota.</title>
        <authorList>
            <person name="Zou Y."/>
            <person name="Xue W."/>
            <person name="Luo G."/>
        </authorList>
    </citation>
    <scope>NUCLEOTIDE SEQUENCE [LARGE SCALE GENOMIC DNA]</scope>
    <source>
        <strain evidence="7 8">AF24-29</strain>
    </source>
</reference>
<dbReference type="PANTHER" id="PTHR43343">
    <property type="entry name" value="PEPTIDASE S12"/>
    <property type="match status" value="1"/>
</dbReference>
<dbReference type="SUPFAM" id="SSF50156">
    <property type="entry name" value="PDZ domain-like"/>
    <property type="match status" value="1"/>
</dbReference>
<proteinExistence type="inferred from homology"/>
<feature type="transmembrane region" description="Helical" evidence="5">
    <location>
        <begin position="73"/>
        <end position="94"/>
    </location>
</feature>
<dbReference type="PRINTS" id="PR00834">
    <property type="entry name" value="PROTEASES2C"/>
</dbReference>
<name>A0A412G649_9FIRM</name>
<comment type="caution">
    <text evidence="7">The sequence shown here is derived from an EMBL/GenBank/DDBJ whole genome shotgun (WGS) entry which is preliminary data.</text>
</comment>
<feature type="compositionally biased region" description="Basic and acidic residues" evidence="4">
    <location>
        <begin position="1"/>
        <end position="19"/>
    </location>
</feature>
<keyword evidence="5" id="KW-1133">Transmembrane helix</keyword>
<feature type="region of interest" description="Disordered" evidence="4">
    <location>
        <begin position="426"/>
        <end position="449"/>
    </location>
</feature>
<dbReference type="Proteomes" id="UP000284178">
    <property type="component" value="Unassembled WGS sequence"/>
</dbReference>
<feature type="region of interest" description="Disordered" evidence="4">
    <location>
        <begin position="1"/>
        <end position="42"/>
    </location>
</feature>